<gene>
    <name evidence="1" type="ORF">EZS27_030159</name>
</gene>
<evidence type="ECO:0000313" key="1">
    <source>
        <dbReference type="EMBL" id="KAA6320015.1"/>
    </source>
</evidence>
<protein>
    <submittedName>
        <fullName evidence="1">Uncharacterized protein</fullName>
    </submittedName>
</protein>
<accession>A0A5J4QEM7</accession>
<comment type="caution">
    <text evidence="1">The sequence shown here is derived from an EMBL/GenBank/DDBJ whole genome shotgun (WGS) entry which is preliminary data.</text>
</comment>
<name>A0A5J4QEM7_9ZZZZ</name>
<proteinExistence type="predicted"/>
<reference evidence="1" key="1">
    <citation type="submission" date="2019-03" db="EMBL/GenBank/DDBJ databases">
        <title>Single cell metagenomics reveals metabolic interactions within the superorganism composed of flagellate Streblomastix strix and complex community of Bacteroidetes bacteria on its surface.</title>
        <authorList>
            <person name="Treitli S.C."/>
            <person name="Kolisko M."/>
            <person name="Husnik F."/>
            <person name="Keeling P."/>
            <person name="Hampl V."/>
        </authorList>
    </citation>
    <scope>NUCLEOTIDE SEQUENCE</scope>
    <source>
        <strain evidence="1">STM</strain>
    </source>
</reference>
<organism evidence="1">
    <name type="scientific">termite gut metagenome</name>
    <dbReference type="NCBI Taxonomy" id="433724"/>
    <lineage>
        <taxon>unclassified sequences</taxon>
        <taxon>metagenomes</taxon>
        <taxon>organismal metagenomes</taxon>
    </lineage>
</organism>
<sequence length="85" mass="10137">MPISSGGNFKFKQKWSDLQDDLIKKARTRNDRRHINARNFLPVFETHLKSTLDEVFQLLNTYLNKYFNELNIQLDYLLSSIDFNP</sequence>
<dbReference type="EMBL" id="SNRY01003709">
    <property type="protein sequence ID" value="KAA6320015.1"/>
    <property type="molecule type" value="Genomic_DNA"/>
</dbReference>
<dbReference type="AlphaFoldDB" id="A0A5J4QEM7"/>